<dbReference type="RefSeq" id="WP_036736068.1">
    <property type="nucleotide sequence ID" value="NZ_FNNA01000002.1"/>
</dbReference>
<dbReference type="GO" id="GO:0032259">
    <property type="term" value="P:methylation"/>
    <property type="evidence" value="ECO:0007669"/>
    <property type="project" value="UniProtKB-KW"/>
</dbReference>
<keyword evidence="1" id="KW-0489">Methyltransferase</keyword>
<evidence type="ECO:0000313" key="2">
    <source>
        <dbReference type="Proteomes" id="UP000182944"/>
    </source>
</evidence>
<dbReference type="InterPro" id="IPR029044">
    <property type="entry name" value="Nucleotide-diphossugar_trans"/>
</dbReference>
<organism evidence="1 2">
    <name type="scientific">Paracoccus sanguinis</name>
    <dbReference type="NCBI Taxonomy" id="1545044"/>
    <lineage>
        <taxon>Bacteria</taxon>
        <taxon>Pseudomonadati</taxon>
        <taxon>Pseudomonadota</taxon>
        <taxon>Alphaproteobacteria</taxon>
        <taxon>Rhodobacterales</taxon>
        <taxon>Paracoccaceae</taxon>
        <taxon>Paracoccus</taxon>
    </lineage>
</organism>
<accession>A0A1H2WA96</accession>
<proteinExistence type="predicted"/>
<reference evidence="2" key="1">
    <citation type="submission" date="2016-10" db="EMBL/GenBank/DDBJ databases">
        <authorList>
            <person name="Varghese N."/>
            <person name="Submissions S."/>
        </authorList>
    </citation>
    <scope>NUCLEOTIDE SEQUENCE [LARGE SCALE GENOMIC DNA]</scope>
    <source>
        <strain evidence="2">DSM 29303</strain>
    </source>
</reference>
<dbReference type="InterPro" id="IPR029063">
    <property type="entry name" value="SAM-dependent_MTases_sf"/>
</dbReference>
<evidence type="ECO:0000313" key="1">
    <source>
        <dbReference type="EMBL" id="SDW77447.1"/>
    </source>
</evidence>
<gene>
    <name evidence="1" type="ORF">SAMN05444276_10287</name>
</gene>
<sequence length="520" mass="55468">MSLILSCVVDRAPKFLTQAETLLTSLRAAGFVADAENRILVHVVDQPADDPRFEPLRRLGAEIRTVAAFGEGPAAWSNKLRQLETPEIRAARRVILCDADLLALADPRGFFDEAPVRAKIVDRANPPAPLLAQLWAAAGRALPPLVAPAFNDDERTHPLNCNGGLYLLQHGAADALAEAWPRWTRWCLAQAGLLGRFTLHADQLGFVLAMEELGLGFSPLGIAHNLTTNLPVEAYAGRAPVAPQIIHYHDRVAEDGLPRAIGVDWIDAPLTAATARLRAAGGGTANPHDIGSGALAWGLAATPTPELLTALVALSRDRLGFFPATVIRTLEYPWVAARLRHTGGARVLEVGSGVSVLPLWLAGIGASVTTCDPHPLHRDPADRSRWTEWGFLDYGALDPRITSINAPVEALEGAAPFDAACSVSVVEHLPAEVRRAAIARIAALLRPGGLLVLTVDLVPGSDVLWPLSEGRVVDPDVPHGTRGDLEAELVAAGFALREVTLRRAIPGSRTDLALIEAVRG</sequence>
<dbReference type="SUPFAM" id="SSF53335">
    <property type="entry name" value="S-adenosyl-L-methionine-dependent methyltransferases"/>
    <property type="match status" value="1"/>
</dbReference>
<dbReference type="Gene3D" id="3.90.550.10">
    <property type="entry name" value="Spore Coat Polysaccharide Biosynthesis Protein SpsA, Chain A"/>
    <property type="match status" value="1"/>
</dbReference>
<dbReference type="Gene3D" id="3.40.50.150">
    <property type="entry name" value="Vaccinia Virus protein VP39"/>
    <property type="match status" value="1"/>
</dbReference>
<keyword evidence="2" id="KW-1185">Reference proteome</keyword>
<name>A0A1H2WA96_9RHOB</name>
<dbReference type="GO" id="GO:0008168">
    <property type="term" value="F:methyltransferase activity"/>
    <property type="evidence" value="ECO:0007669"/>
    <property type="project" value="UniProtKB-KW"/>
</dbReference>
<dbReference type="Proteomes" id="UP000182944">
    <property type="component" value="Unassembled WGS sequence"/>
</dbReference>
<dbReference type="STRING" id="1545044.SAMN05444276_10287"/>
<dbReference type="AlphaFoldDB" id="A0A1H2WA96"/>
<dbReference type="Pfam" id="PF13489">
    <property type="entry name" value="Methyltransf_23"/>
    <property type="match status" value="1"/>
</dbReference>
<protein>
    <submittedName>
        <fullName evidence="1">Methyltransferase domain-containing protein</fullName>
    </submittedName>
</protein>
<keyword evidence="1" id="KW-0808">Transferase</keyword>
<dbReference type="EMBL" id="FNNA01000002">
    <property type="protein sequence ID" value="SDW77447.1"/>
    <property type="molecule type" value="Genomic_DNA"/>
</dbReference>
<dbReference type="OrthoDB" id="1853779at2"/>